<keyword evidence="1" id="KW-1133">Transmembrane helix</keyword>
<keyword evidence="1" id="KW-0812">Transmembrane</keyword>
<comment type="caution">
    <text evidence="3">The sequence shown here is derived from an EMBL/GenBank/DDBJ whole genome shotgun (WGS) entry which is preliminary data.</text>
</comment>
<evidence type="ECO:0000313" key="3">
    <source>
        <dbReference type="EMBL" id="GAG49685.1"/>
    </source>
</evidence>
<accession>X0Y1W8</accession>
<proteinExistence type="predicted"/>
<sequence>FVLGLLLVFLFSRKLVLRKISFGLSLLLLVISLTSFLFAGHQKKMVYDHNYAIIISPSVTIKSSPDESGTELFQLHEGTRITITDDLADWREIRIDDGNVGWLKEEDIIPL</sequence>
<feature type="non-terminal residue" evidence="3">
    <location>
        <position position="1"/>
    </location>
</feature>
<gene>
    <name evidence="3" type="ORF">S01H1_80727</name>
</gene>
<name>X0Y1W8_9ZZZZ</name>
<dbReference type="InterPro" id="IPR003646">
    <property type="entry name" value="SH3-like_bac-type"/>
</dbReference>
<reference evidence="3" key="1">
    <citation type="journal article" date="2014" name="Front. Microbiol.">
        <title>High frequency of phylogenetically diverse reductive dehalogenase-homologous genes in deep subseafloor sedimentary metagenomes.</title>
        <authorList>
            <person name="Kawai M."/>
            <person name="Futagami T."/>
            <person name="Toyoda A."/>
            <person name="Takaki Y."/>
            <person name="Nishi S."/>
            <person name="Hori S."/>
            <person name="Arai W."/>
            <person name="Tsubouchi T."/>
            <person name="Morono Y."/>
            <person name="Uchiyama I."/>
            <person name="Ito T."/>
            <person name="Fujiyama A."/>
            <person name="Inagaki F."/>
            <person name="Takami H."/>
        </authorList>
    </citation>
    <scope>NUCLEOTIDE SEQUENCE</scope>
    <source>
        <strain evidence="3">Expedition CK06-06</strain>
    </source>
</reference>
<dbReference type="Gene3D" id="2.30.30.40">
    <property type="entry name" value="SH3 Domains"/>
    <property type="match status" value="1"/>
</dbReference>
<keyword evidence="1" id="KW-0472">Membrane</keyword>
<evidence type="ECO:0000259" key="2">
    <source>
        <dbReference type="Pfam" id="PF08239"/>
    </source>
</evidence>
<dbReference type="AlphaFoldDB" id="X0Y1W8"/>
<dbReference type="EMBL" id="BARS01054543">
    <property type="protein sequence ID" value="GAG49685.1"/>
    <property type="molecule type" value="Genomic_DNA"/>
</dbReference>
<dbReference type="Pfam" id="PF08239">
    <property type="entry name" value="SH3_3"/>
    <property type="match status" value="1"/>
</dbReference>
<protein>
    <recommendedName>
        <fullName evidence="2">SH3b domain-containing protein</fullName>
    </recommendedName>
</protein>
<feature type="transmembrane region" description="Helical" evidence="1">
    <location>
        <begin position="20"/>
        <end position="39"/>
    </location>
</feature>
<feature type="domain" description="SH3b" evidence="2">
    <location>
        <begin position="59"/>
        <end position="105"/>
    </location>
</feature>
<evidence type="ECO:0000256" key="1">
    <source>
        <dbReference type="SAM" id="Phobius"/>
    </source>
</evidence>
<organism evidence="3">
    <name type="scientific">marine sediment metagenome</name>
    <dbReference type="NCBI Taxonomy" id="412755"/>
    <lineage>
        <taxon>unclassified sequences</taxon>
        <taxon>metagenomes</taxon>
        <taxon>ecological metagenomes</taxon>
    </lineage>
</organism>